<comment type="catalytic activity">
    <reaction evidence="8">
        <text>L-lysyl-L-alanine(out) = L-lysyl-L-alanine(in)</text>
        <dbReference type="Rhea" id="RHEA:79399"/>
        <dbReference type="ChEBI" id="CHEBI:229954"/>
    </reaction>
</comment>
<dbReference type="GO" id="GO:0005765">
    <property type="term" value="C:lysosomal membrane"/>
    <property type="evidence" value="ECO:0007669"/>
    <property type="project" value="UniProtKB-SubCell"/>
</dbReference>
<evidence type="ECO:0000256" key="20">
    <source>
        <dbReference type="ARBA" id="ARBA00044924"/>
    </source>
</evidence>
<reference evidence="25 26" key="1">
    <citation type="journal article" date="2014" name="Genome Announc.">
        <title>Comparative Genome Analysis of Two Isolates of the Fish Pathogen Piscirickettsia salmonis from Different Hosts Reveals Major Differences in Virulence-Associated Secretion Systems.</title>
        <authorList>
            <person name="Bohle H."/>
            <person name="Henriquez P."/>
            <person name="Grothusen H."/>
            <person name="Navas E."/>
            <person name="Sandoval A."/>
            <person name="Bustamante F."/>
            <person name="Bustos P."/>
            <person name="Mancilla M."/>
        </authorList>
    </citation>
    <scope>NUCLEOTIDE SEQUENCE [LARGE SCALE GENOMIC DNA]</scope>
    <source>
        <strain evidence="26">B1-32597</strain>
    </source>
</reference>
<comment type="function">
    <text evidence="23">Lysosomal dipeptide uniporter that selectively exports lysine, arginine or histidine-containing dipeptides with a net positive charge from the lysosome lumen into the cytosol. Could play a role in a specific type of protein O-glycosylation indirectly regulating macrophages migration and tissue invasion. Also essential for liver homeostasis.</text>
</comment>
<evidence type="ECO:0000256" key="8">
    <source>
        <dbReference type="ARBA" id="ARBA00044876"/>
    </source>
</evidence>
<dbReference type="OrthoDB" id="5620971at2"/>
<comment type="catalytic activity">
    <reaction evidence="20">
        <text>L-lysyl-glycine(out) = L-lysyl-glycine(in)</text>
        <dbReference type="Rhea" id="RHEA:79407"/>
        <dbReference type="ChEBI" id="CHEBI:191202"/>
    </reaction>
</comment>
<evidence type="ECO:0000256" key="23">
    <source>
        <dbReference type="ARBA" id="ARBA00045709"/>
    </source>
</evidence>
<evidence type="ECO:0000256" key="15">
    <source>
        <dbReference type="ARBA" id="ARBA00044899"/>
    </source>
</evidence>
<comment type="catalytic activity">
    <reaction evidence="9">
        <text>L-histidyl-glycine(out) = L-histidyl-glycine(in)</text>
        <dbReference type="Rhea" id="RHEA:79395"/>
        <dbReference type="ChEBI" id="CHEBI:229957"/>
    </reaction>
</comment>
<dbReference type="SUPFAM" id="SSF103473">
    <property type="entry name" value="MFS general substrate transporter"/>
    <property type="match status" value="1"/>
</dbReference>
<dbReference type="InterPro" id="IPR011701">
    <property type="entry name" value="MFS"/>
</dbReference>
<dbReference type="InterPro" id="IPR052187">
    <property type="entry name" value="MFSD1"/>
</dbReference>
<dbReference type="AlphaFoldDB" id="A0A1L6TGM9"/>
<keyword evidence="7" id="KW-0458">Lysosome</keyword>
<dbReference type="Gene3D" id="1.20.1250.20">
    <property type="entry name" value="MFS general substrate transporter like domains"/>
    <property type="match status" value="2"/>
</dbReference>
<proteinExistence type="inferred from homology"/>
<evidence type="ECO:0000256" key="9">
    <source>
        <dbReference type="ARBA" id="ARBA00044878"/>
    </source>
</evidence>
<evidence type="ECO:0000256" key="3">
    <source>
        <dbReference type="ARBA" id="ARBA00022448"/>
    </source>
</evidence>
<evidence type="ECO:0000256" key="7">
    <source>
        <dbReference type="ARBA" id="ARBA00023228"/>
    </source>
</evidence>
<dbReference type="Proteomes" id="UP000029558">
    <property type="component" value="Chromosome"/>
</dbReference>
<evidence type="ECO:0000256" key="16">
    <source>
        <dbReference type="ARBA" id="ARBA00044900"/>
    </source>
</evidence>
<evidence type="ECO:0000256" key="6">
    <source>
        <dbReference type="ARBA" id="ARBA00023136"/>
    </source>
</evidence>
<comment type="catalytic activity">
    <reaction evidence="17">
        <text>L-arginyl-glycine(out) = L-arginyl-glycine(in)</text>
        <dbReference type="Rhea" id="RHEA:79391"/>
        <dbReference type="ChEBI" id="CHEBI:229955"/>
    </reaction>
</comment>
<dbReference type="Pfam" id="PF07690">
    <property type="entry name" value="MFS_1"/>
    <property type="match status" value="1"/>
</dbReference>
<organism evidence="25 26">
    <name type="scientific">Piscirickettsia salmonis</name>
    <dbReference type="NCBI Taxonomy" id="1238"/>
    <lineage>
        <taxon>Bacteria</taxon>
        <taxon>Pseudomonadati</taxon>
        <taxon>Pseudomonadota</taxon>
        <taxon>Gammaproteobacteria</taxon>
        <taxon>Thiotrichales</taxon>
        <taxon>Piscirickettsiaceae</taxon>
        <taxon>Piscirickettsia</taxon>
    </lineage>
</organism>
<comment type="catalytic activity">
    <reaction evidence="15">
        <text>L-arginyl-L-alpha-amino acid(out) = L-arginyl-L-alpha-amino acid(in)</text>
        <dbReference type="Rhea" id="RHEA:79371"/>
        <dbReference type="ChEBI" id="CHEBI:84315"/>
    </reaction>
</comment>
<accession>A0A1L6TGM9</accession>
<evidence type="ECO:0000256" key="22">
    <source>
        <dbReference type="ARBA" id="ARBA00045018"/>
    </source>
</evidence>
<evidence type="ECO:0000256" key="11">
    <source>
        <dbReference type="ARBA" id="ARBA00044884"/>
    </source>
</evidence>
<comment type="catalytic activity">
    <reaction evidence="12">
        <text>L-lysyl-L-alpha-amino acid(out) = L-lysyl-L-alpha-amino acid(in)</text>
        <dbReference type="Rhea" id="RHEA:79387"/>
        <dbReference type="ChEBI" id="CHEBI:229965"/>
    </reaction>
</comment>
<evidence type="ECO:0000256" key="4">
    <source>
        <dbReference type="ARBA" id="ARBA00022692"/>
    </source>
</evidence>
<evidence type="ECO:0000256" key="21">
    <source>
        <dbReference type="ARBA" id="ARBA00044985"/>
    </source>
</evidence>
<comment type="catalytic activity">
    <reaction evidence="11">
        <text>L-alpha-aminoacyl-L-histidine(out) = L-alpha-aminoacyl-L-histidine(in)</text>
        <dbReference type="Rhea" id="RHEA:79375"/>
        <dbReference type="ChEBI" id="CHEBI:229967"/>
    </reaction>
</comment>
<comment type="catalytic activity">
    <reaction evidence="19">
        <text>L-alanyl-L-lysine(out) = L-alanyl-L-lysine(in)</text>
        <dbReference type="Rhea" id="RHEA:79415"/>
        <dbReference type="ChEBI" id="CHEBI:192470"/>
    </reaction>
</comment>
<dbReference type="PANTHER" id="PTHR23512:SF3">
    <property type="entry name" value="MAJOR FACILITATOR SUPERFAMILY DOMAIN-CONTAINING PROTEIN 1"/>
    <property type="match status" value="1"/>
</dbReference>
<keyword evidence="6" id="KW-0472">Membrane</keyword>
<evidence type="ECO:0000256" key="24">
    <source>
        <dbReference type="ARBA" id="ARBA00046376"/>
    </source>
</evidence>
<evidence type="ECO:0000256" key="5">
    <source>
        <dbReference type="ARBA" id="ARBA00022989"/>
    </source>
</evidence>
<comment type="catalytic activity">
    <reaction evidence="10">
        <text>L-alpha-aminoacyl-L-arginine(out) = L-alpha-aminoacyl-L-arginine(in)</text>
        <dbReference type="Rhea" id="RHEA:79367"/>
        <dbReference type="ChEBI" id="CHEBI:229968"/>
    </reaction>
</comment>
<keyword evidence="4" id="KW-0812">Transmembrane</keyword>
<evidence type="ECO:0000256" key="14">
    <source>
        <dbReference type="ARBA" id="ARBA00044898"/>
    </source>
</evidence>
<comment type="catalytic activity">
    <reaction evidence="16">
        <text>L-lysyl-L-lysine(out) = L-lysyl-L-lysine(in)</text>
        <dbReference type="Rhea" id="RHEA:79403"/>
        <dbReference type="ChEBI" id="CHEBI:229956"/>
    </reaction>
</comment>
<protein>
    <recommendedName>
        <fullName evidence="21">Lysosomal dipeptide transporter MFSD1</fullName>
    </recommendedName>
    <alternativeName>
        <fullName evidence="22">Major facilitator superfamily domain-containing protein 1</fullName>
    </alternativeName>
</protein>
<keyword evidence="3" id="KW-0813">Transport</keyword>
<dbReference type="PANTHER" id="PTHR23512">
    <property type="entry name" value="MAJOR FACILITATOR SUPERFAMILY DOMAIN-CONTAINING PROTEIN 1"/>
    <property type="match status" value="1"/>
</dbReference>
<sequence length="431" mass="47313">MQTAYNKRTFSFTLLKPYLFFILAASFLLYEMAVQVSTSVITKELMHAFAINATGVGLLSSFYYYSYAAMQIPAGLAFDRMNARILITVSLTICAIGTLLFSLTDSFTLASLGRFFTGFGSAFAFIAMLFIAAQWFPTRYFGLIAGIGQFLASIGALAGQGPLAAIVSDLGWREALQGLGFIGITLAVIILLILKDKRHHHTDNQSITKKSKTTPNNHLSIKQQLTILFKHPETFKIALYSFAAWAPITIFASLWGVPFLRTHYQLTINDAANLSSTIWLGIALGSPLIGYWSDKIRQRKPLLLLAATLGIIASLIVLYSPSLPVTLLYVLMFFFGVGAAGQSLSFAYIKDYQQDNILGTAIGFNNMAVVISGALFQPLVGFIMSQLWDGKIIGDTPIYSSLSYQIALAIVPIMFIIAALTAKFWLKEQTN</sequence>
<comment type="subunit">
    <text evidence="24">Homodimer. Interacts with lysosomal protein GLMP (via lumenal domain); the interaction starts while both proteins are still in the endoplasmic reticulum and is required for stabilization of MFSD1 in lysosomes but has no direct effect on its targeting to lysosomes or transporter activity.</text>
</comment>
<name>A0A1L6TGM9_PISSA</name>
<comment type="catalytic activity">
    <reaction evidence="13">
        <text>L-alpha-aminoacyl-L-lysine(out) = L-alpha-aminoacyl-L-lysine(in)</text>
        <dbReference type="Rhea" id="RHEA:79383"/>
        <dbReference type="ChEBI" id="CHEBI:229966"/>
    </reaction>
</comment>
<dbReference type="InterPro" id="IPR036259">
    <property type="entry name" value="MFS_trans_sf"/>
</dbReference>
<gene>
    <name evidence="25" type="ORF">KU39_401</name>
</gene>
<evidence type="ECO:0000256" key="19">
    <source>
        <dbReference type="ARBA" id="ARBA00044919"/>
    </source>
</evidence>
<dbReference type="GO" id="GO:0022857">
    <property type="term" value="F:transmembrane transporter activity"/>
    <property type="evidence" value="ECO:0007669"/>
    <property type="project" value="InterPro"/>
</dbReference>
<evidence type="ECO:0000256" key="17">
    <source>
        <dbReference type="ARBA" id="ARBA00044903"/>
    </source>
</evidence>
<evidence type="ECO:0000256" key="2">
    <source>
        <dbReference type="ARBA" id="ARBA00008335"/>
    </source>
</evidence>
<evidence type="ECO:0000256" key="13">
    <source>
        <dbReference type="ARBA" id="ARBA00044893"/>
    </source>
</evidence>
<evidence type="ECO:0000256" key="10">
    <source>
        <dbReference type="ARBA" id="ARBA00044881"/>
    </source>
</evidence>
<comment type="catalytic activity">
    <reaction evidence="14">
        <text>L-aspartyl-L-lysine(out) = L-aspartyl-L-lysine(in)</text>
        <dbReference type="Rhea" id="RHEA:79411"/>
        <dbReference type="ChEBI" id="CHEBI:229953"/>
    </reaction>
</comment>
<evidence type="ECO:0000313" key="25">
    <source>
        <dbReference type="EMBL" id="ALB21585.1"/>
    </source>
</evidence>
<comment type="catalytic activity">
    <reaction evidence="18">
        <text>L-histidyl-L-alpha-amino acid(out) = L-histidyl-L-alpha-amino acid(in)</text>
        <dbReference type="Rhea" id="RHEA:79379"/>
        <dbReference type="ChEBI" id="CHEBI:229964"/>
    </reaction>
</comment>
<dbReference type="RefSeq" id="WP_017378334.1">
    <property type="nucleotide sequence ID" value="NZ_CP012508.1"/>
</dbReference>
<evidence type="ECO:0000256" key="1">
    <source>
        <dbReference type="ARBA" id="ARBA00004155"/>
    </source>
</evidence>
<dbReference type="PROSITE" id="PS50850">
    <property type="entry name" value="MFS"/>
    <property type="match status" value="1"/>
</dbReference>
<evidence type="ECO:0000256" key="12">
    <source>
        <dbReference type="ARBA" id="ARBA00044891"/>
    </source>
</evidence>
<evidence type="ECO:0000256" key="18">
    <source>
        <dbReference type="ARBA" id="ARBA00044912"/>
    </source>
</evidence>
<evidence type="ECO:0000313" key="26">
    <source>
        <dbReference type="Proteomes" id="UP000029558"/>
    </source>
</evidence>
<comment type="subcellular location">
    <subcellularLocation>
        <location evidence="1">Lysosome membrane</location>
        <topology evidence="1">Multi-pass membrane protein</topology>
    </subcellularLocation>
</comment>
<comment type="similarity">
    <text evidence="2">Belongs to the major facilitator superfamily.</text>
</comment>
<keyword evidence="5" id="KW-1133">Transmembrane helix</keyword>
<dbReference type="InterPro" id="IPR020846">
    <property type="entry name" value="MFS_dom"/>
</dbReference>
<dbReference type="EMBL" id="CP012508">
    <property type="protein sequence ID" value="ALB21585.1"/>
    <property type="molecule type" value="Genomic_DNA"/>
</dbReference>